<reference evidence="1 2" key="1">
    <citation type="submission" date="2021-06" db="EMBL/GenBank/DDBJ databases">
        <title>Caerostris darwini draft genome.</title>
        <authorList>
            <person name="Kono N."/>
            <person name="Arakawa K."/>
        </authorList>
    </citation>
    <scope>NUCLEOTIDE SEQUENCE [LARGE SCALE GENOMIC DNA]</scope>
</reference>
<dbReference type="Proteomes" id="UP001054837">
    <property type="component" value="Unassembled WGS sequence"/>
</dbReference>
<keyword evidence="2" id="KW-1185">Reference proteome</keyword>
<accession>A0AAV4SCR0</accession>
<evidence type="ECO:0000313" key="2">
    <source>
        <dbReference type="Proteomes" id="UP001054837"/>
    </source>
</evidence>
<comment type="caution">
    <text evidence="1">The sequence shown here is derived from an EMBL/GenBank/DDBJ whole genome shotgun (WGS) entry which is preliminary data.</text>
</comment>
<name>A0AAV4SCR0_9ARAC</name>
<protein>
    <submittedName>
        <fullName evidence="1">Uncharacterized protein</fullName>
    </submittedName>
</protein>
<dbReference type="EMBL" id="BPLQ01007353">
    <property type="protein sequence ID" value="GIY29658.1"/>
    <property type="molecule type" value="Genomic_DNA"/>
</dbReference>
<gene>
    <name evidence="1" type="ORF">CDAR_111261</name>
</gene>
<sequence length="82" mass="9108">MEDPSSSRLVSRFTATSLQSSVIEGKIWQREEIGCFDVSRCGQHSRKTGAVVCKSGVAPSLDMLVSPTHKILCNILNCYRYK</sequence>
<proteinExistence type="predicted"/>
<evidence type="ECO:0000313" key="1">
    <source>
        <dbReference type="EMBL" id="GIY29658.1"/>
    </source>
</evidence>
<dbReference type="AlphaFoldDB" id="A0AAV4SCR0"/>
<organism evidence="1 2">
    <name type="scientific">Caerostris darwini</name>
    <dbReference type="NCBI Taxonomy" id="1538125"/>
    <lineage>
        <taxon>Eukaryota</taxon>
        <taxon>Metazoa</taxon>
        <taxon>Ecdysozoa</taxon>
        <taxon>Arthropoda</taxon>
        <taxon>Chelicerata</taxon>
        <taxon>Arachnida</taxon>
        <taxon>Araneae</taxon>
        <taxon>Araneomorphae</taxon>
        <taxon>Entelegynae</taxon>
        <taxon>Araneoidea</taxon>
        <taxon>Araneidae</taxon>
        <taxon>Caerostris</taxon>
    </lineage>
</organism>